<protein>
    <submittedName>
        <fullName evidence="1">Uncharacterized protein</fullName>
    </submittedName>
</protein>
<name>A0A9R0TT55_TRITD</name>
<dbReference type="EMBL" id="LT934119">
    <property type="protein sequence ID" value="VAI19539.1"/>
    <property type="molecule type" value="Genomic_DNA"/>
</dbReference>
<gene>
    <name evidence="1" type="ORF">TRITD_5Av1G168800</name>
</gene>
<organism evidence="1 2">
    <name type="scientific">Triticum turgidum subsp. durum</name>
    <name type="common">Durum wheat</name>
    <name type="synonym">Triticum durum</name>
    <dbReference type="NCBI Taxonomy" id="4567"/>
    <lineage>
        <taxon>Eukaryota</taxon>
        <taxon>Viridiplantae</taxon>
        <taxon>Streptophyta</taxon>
        <taxon>Embryophyta</taxon>
        <taxon>Tracheophyta</taxon>
        <taxon>Spermatophyta</taxon>
        <taxon>Magnoliopsida</taxon>
        <taxon>Liliopsida</taxon>
        <taxon>Poales</taxon>
        <taxon>Poaceae</taxon>
        <taxon>BOP clade</taxon>
        <taxon>Pooideae</taxon>
        <taxon>Triticodae</taxon>
        <taxon>Triticeae</taxon>
        <taxon>Triticinae</taxon>
        <taxon>Triticum</taxon>
    </lineage>
</organism>
<proteinExistence type="predicted"/>
<sequence>MNLMRRDNPAIPEDYYLNNFISGLSPYIQRHLECLKPKDMQSAIWYARRVEKASLAQQQKLYTPQVRTQVIFDQPKQPIVPTVAPPPTNRNAIIEQAKLNQVCYKCREPWVPGHRQVCKVSQKA</sequence>
<dbReference type="Gramene" id="TRITD5Av1G168800.1">
    <property type="protein sequence ID" value="TRITD5Av1G168800.1"/>
    <property type="gene ID" value="TRITD5Av1G168800"/>
</dbReference>
<dbReference type="AlphaFoldDB" id="A0A9R0TT55"/>
<evidence type="ECO:0000313" key="1">
    <source>
        <dbReference type="EMBL" id="VAI19539.1"/>
    </source>
</evidence>
<evidence type="ECO:0000313" key="2">
    <source>
        <dbReference type="Proteomes" id="UP000324705"/>
    </source>
</evidence>
<accession>A0A9R0TT55</accession>
<reference evidence="1 2" key="1">
    <citation type="submission" date="2017-09" db="EMBL/GenBank/DDBJ databases">
        <authorList>
            <consortium name="International Durum Wheat Genome Sequencing Consortium (IDWGSC)"/>
            <person name="Milanesi L."/>
        </authorList>
    </citation>
    <scope>NUCLEOTIDE SEQUENCE [LARGE SCALE GENOMIC DNA]</scope>
    <source>
        <strain evidence="2">cv. Svevo</strain>
    </source>
</reference>
<dbReference type="Proteomes" id="UP000324705">
    <property type="component" value="Chromosome 5A"/>
</dbReference>
<keyword evidence="2" id="KW-1185">Reference proteome</keyword>